<protein>
    <submittedName>
        <fullName evidence="2">Unannotated protein</fullName>
    </submittedName>
</protein>
<dbReference type="Pfam" id="PF14574">
    <property type="entry name" value="RACo_C_ter"/>
    <property type="match status" value="1"/>
</dbReference>
<feature type="domain" description="RACo C-terminal" evidence="1">
    <location>
        <begin position="4"/>
        <end position="148"/>
    </location>
</feature>
<dbReference type="PANTHER" id="PTHR42895">
    <property type="entry name" value="IRON-SULFUR CLUSTER-BINDING PROTEIN-RELATED"/>
    <property type="match status" value="1"/>
</dbReference>
<organism evidence="2">
    <name type="scientific">freshwater metagenome</name>
    <dbReference type="NCBI Taxonomy" id="449393"/>
    <lineage>
        <taxon>unclassified sequences</taxon>
        <taxon>metagenomes</taxon>
        <taxon>ecological metagenomes</taxon>
    </lineage>
</organism>
<dbReference type="InterPro" id="IPR052911">
    <property type="entry name" value="Corrinoid_activation_enz"/>
</dbReference>
<evidence type="ECO:0000259" key="1">
    <source>
        <dbReference type="Pfam" id="PF14574"/>
    </source>
</evidence>
<sequence length="180" mass="19136">MGATPRIIGDDRTFSYVLYEHGDIRLLITQNDIRAIQLAKAALRAGIDLLVEHAGSPQVTDIRLAGAFGAHIDPTYAMVLGLVPDCPLPGVRSVGNAAGAGAVKALLSNSQRKEMEAAVRKVVKIETATEPRFQDLFVAAMAFPHASAPTPYLAEIITLPPRVEGASDGSGGGQRRRRRA</sequence>
<accession>A0A6J6QXN0</accession>
<dbReference type="EMBL" id="CAEZYG010000103">
    <property type="protein sequence ID" value="CAB4713878.1"/>
    <property type="molecule type" value="Genomic_DNA"/>
</dbReference>
<evidence type="ECO:0000313" key="2">
    <source>
        <dbReference type="EMBL" id="CAB4713878.1"/>
    </source>
</evidence>
<dbReference type="PANTHER" id="PTHR42895:SF1">
    <property type="entry name" value="IRON-SULFUR CLUSTER PROTEIN"/>
    <property type="match status" value="1"/>
</dbReference>
<name>A0A6J6QXN0_9ZZZZ</name>
<proteinExistence type="predicted"/>
<dbReference type="InterPro" id="IPR027980">
    <property type="entry name" value="RACo_C"/>
</dbReference>
<reference evidence="2" key="1">
    <citation type="submission" date="2020-05" db="EMBL/GenBank/DDBJ databases">
        <authorList>
            <person name="Chiriac C."/>
            <person name="Salcher M."/>
            <person name="Ghai R."/>
            <person name="Kavagutti S V."/>
        </authorList>
    </citation>
    <scope>NUCLEOTIDE SEQUENCE</scope>
</reference>
<gene>
    <name evidence="2" type="ORF">UFOPK2657_00652</name>
</gene>
<dbReference type="AlphaFoldDB" id="A0A6J6QXN0"/>